<accession>A0ACC2GRL4</accession>
<sequence>MVKRLSRNKEGVIAALDNQEHKLVLPTAAEWDKLQRLETLLEPCRYVTALLGGEAYVFCPVVLPSLCHLRLKMEACDEDPAYVVRFKTKFKEDLASRQEKLNNAWLQIATVLDPRFKDLKCLPKKDREEVWTTLEGMLQQESPRRSSQTHDDGPPRKKISLLQMGSDSESEDEEVQPAIQSSIKLEDCPLRWWASHSGAHEKLASLAHKYLATPATTVPCERLFSVAGHIVNKKRSALLSENVNKLVCLSNWLKDDEAQ</sequence>
<organism evidence="1 2">
    <name type="scientific">Dallia pectoralis</name>
    <name type="common">Alaska blackfish</name>
    <dbReference type="NCBI Taxonomy" id="75939"/>
    <lineage>
        <taxon>Eukaryota</taxon>
        <taxon>Metazoa</taxon>
        <taxon>Chordata</taxon>
        <taxon>Craniata</taxon>
        <taxon>Vertebrata</taxon>
        <taxon>Euteleostomi</taxon>
        <taxon>Actinopterygii</taxon>
        <taxon>Neopterygii</taxon>
        <taxon>Teleostei</taxon>
        <taxon>Protacanthopterygii</taxon>
        <taxon>Esociformes</taxon>
        <taxon>Umbridae</taxon>
        <taxon>Dallia</taxon>
    </lineage>
</organism>
<protein>
    <submittedName>
        <fullName evidence="1">Uncharacterized protein</fullName>
    </submittedName>
</protein>
<dbReference type="Proteomes" id="UP001157502">
    <property type="component" value="Chromosome 10"/>
</dbReference>
<gene>
    <name evidence="1" type="ORF">DPEC_G00125710</name>
</gene>
<name>A0ACC2GRL4_DALPE</name>
<comment type="caution">
    <text evidence="1">The sequence shown here is derived from an EMBL/GenBank/DDBJ whole genome shotgun (WGS) entry which is preliminary data.</text>
</comment>
<evidence type="ECO:0000313" key="2">
    <source>
        <dbReference type="Proteomes" id="UP001157502"/>
    </source>
</evidence>
<reference evidence="1" key="1">
    <citation type="submission" date="2021-05" db="EMBL/GenBank/DDBJ databases">
        <authorList>
            <person name="Pan Q."/>
            <person name="Jouanno E."/>
            <person name="Zahm M."/>
            <person name="Klopp C."/>
            <person name="Cabau C."/>
            <person name="Louis A."/>
            <person name="Berthelot C."/>
            <person name="Parey E."/>
            <person name="Roest Crollius H."/>
            <person name="Montfort J."/>
            <person name="Robinson-Rechavi M."/>
            <person name="Bouchez O."/>
            <person name="Lampietro C."/>
            <person name="Lopez Roques C."/>
            <person name="Donnadieu C."/>
            <person name="Postlethwait J."/>
            <person name="Bobe J."/>
            <person name="Dillon D."/>
            <person name="Chandos A."/>
            <person name="von Hippel F."/>
            <person name="Guiguen Y."/>
        </authorList>
    </citation>
    <scope>NUCLEOTIDE SEQUENCE</scope>
    <source>
        <strain evidence="1">YG-Jan2019</strain>
    </source>
</reference>
<proteinExistence type="predicted"/>
<keyword evidence="2" id="KW-1185">Reference proteome</keyword>
<dbReference type="EMBL" id="CM055737">
    <property type="protein sequence ID" value="KAJ8006195.1"/>
    <property type="molecule type" value="Genomic_DNA"/>
</dbReference>
<evidence type="ECO:0000313" key="1">
    <source>
        <dbReference type="EMBL" id="KAJ8006195.1"/>
    </source>
</evidence>